<dbReference type="PANTHER" id="PTHR13696">
    <property type="entry name" value="P-LOOP CONTAINING NUCLEOSIDE TRIPHOSPHATE HYDROLASE"/>
    <property type="match status" value="1"/>
</dbReference>
<organism evidence="2 3">
    <name type="scientific">Aminobacter ciceronei</name>
    <dbReference type="NCBI Taxonomy" id="150723"/>
    <lineage>
        <taxon>Bacteria</taxon>
        <taxon>Pseudomonadati</taxon>
        <taxon>Pseudomonadota</taxon>
        <taxon>Alphaproteobacteria</taxon>
        <taxon>Hyphomicrobiales</taxon>
        <taxon>Phyllobacteriaceae</taxon>
        <taxon>Aminobacter</taxon>
    </lineage>
</organism>
<evidence type="ECO:0000313" key="2">
    <source>
        <dbReference type="EMBL" id="MBA9021267.1"/>
    </source>
</evidence>
<dbReference type="InterPro" id="IPR009744">
    <property type="entry name" value="VirC1"/>
</dbReference>
<dbReference type="Gene3D" id="3.40.50.300">
    <property type="entry name" value="P-loop containing nucleotide triphosphate hydrolases"/>
    <property type="match status" value="1"/>
</dbReference>
<evidence type="ECO:0000313" key="3">
    <source>
        <dbReference type="Proteomes" id="UP000587524"/>
    </source>
</evidence>
<dbReference type="CDD" id="cd02042">
    <property type="entry name" value="ParAB_family"/>
    <property type="match status" value="1"/>
</dbReference>
<accession>A0ABR6C9W9</accession>
<dbReference type="InterPro" id="IPR027417">
    <property type="entry name" value="P-loop_NTPase"/>
</dbReference>
<keyword evidence="3" id="KW-1185">Reference proteome</keyword>
<protein>
    <submittedName>
        <fullName evidence="2">Chromosome partitioning protein</fullName>
    </submittedName>
</protein>
<reference evidence="2 3" key="1">
    <citation type="submission" date="2020-08" db="EMBL/GenBank/DDBJ databases">
        <title>Genomic Encyclopedia of Type Strains, Phase IV (KMG-IV): sequencing the most valuable type-strain genomes for metagenomic binning, comparative biology and taxonomic classification.</title>
        <authorList>
            <person name="Goeker M."/>
        </authorList>
    </citation>
    <scope>NUCLEOTIDE SEQUENCE [LARGE SCALE GENOMIC DNA]</scope>
    <source>
        <strain evidence="2 3">DSM 17455</strain>
    </source>
</reference>
<dbReference type="InterPro" id="IPR050678">
    <property type="entry name" value="DNA_Partitioning_ATPase"/>
</dbReference>
<dbReference type="EMBL" id="JACJHZ010000015">
    <property type="protein sequence ID" value="MBA9021267.1"/>
    <property type="molecule type" value="Genomic_DNA"/>
</dbReference>
<dbReference type="Pfam" id="PF07015">
    <property type="entry name" value="VirC1"/>
    <property type="match status" value="1"/>
</dbReference>
<gene>
    <name evidence="2" type="ORF">HNQ97_003273</name>
</gene>
<comment type="caution">
    <text evidence="2">The sequence shown here is derived from an EMBL/GenBank/DDBJ whole genome shotgun (WGS) entry which is preliminary data.</text>
</comment>
<dbReference type="SUPFAM" id="SSF52540">
    <property type="entry name" value="P-loop containing nucleoside triphosphate hydrolases"/>
    <property type="match status" value="1"/>
</dbReference>
<feature type="region of interest" description="Disordered" evidence="1">
    <location>
        <begin position="1"/>
        <end position="22"/>
    </location>
</feature>
<proteinExistence type="predicted"/>
<dbReference type="PANTHER" id="PTHR13696:SF99">
    <property type="entry name" value="COBYRINIC ACID AC-DIAMIDE SYNTHASE"/>
    <property type="match status" value="1"/>
</dbReference>
<sequence length="263" mass="28831">MPKRRHQRGDGPAAFGFGDSKGGRSDMPRRICAISGKGGAGKTTAIILVAGEYAIHGKKVLLIDADPRQNLAEWWKRCEAKDNLPANIELHSAATQRSIETVLAEQNGAYEVILMDSPGVDSVIRDTIIRNSDLVLTPIQPNQDEIKAAGEAATITADIGDREGRTIPHVNVVTRIALPGRVLEAYRLIRPFIANLRDNGYESTLMETELTERNCYREIRNGLGTLQMLELTDPVMKGRAEVAAFVAELDRHIAANREKVGNV</sequence>
<dbReference type="Proteomes" id="UP000587524">
    <property type="component" value="Unassembled WGS sequence"/>
</dbReference>
<name>A0ABR6C9W9_9HYPH</name>
<dbReference type="PIRSF" id="PIRSF009320">
    <property type="entry name" value="Nuc_binding_HP_1000"/>
    <property type="match status" value="1"/>
</dbReference>
<evidence type="ECO:0000256" key="1">
    <source>
        <dbReference type="SAM" id="MobiDB-lite"/>
    </source>
</evidence>